<organism evidence="3 4">
    <name type="scientific">Saitozyma podzolica</name>
    <dbReference type="NCBI Taxonomy" id="1890683"/>
    <lineage>
        <taxon>Eukaryota</taxon>
        <taxon>Fungi</taxon>
        <taxon>Dikarya</taxon>
        <taxon>Basidiomycota</taxon>
        <taxon>Agaricomycotina</taxon>
        <taxon>Tremellomycetes</taxon>
        <taxon>Tremellales</taxon>
        <taxon>Trimorphomycetaceae</taxon>
        <taxon>Saitozyma</taxon>
    </lineage>
</organism>
<evidence type="ECO:0000256" key="2">
    <source>
        <dbReference type="SAM" id="MobiDB-lite"/>
    </source>
</evidence>
<protein>
    <submittedName>
        <fullName evidence="3">Uncharacterized protein</fullName>
    </submittedName>
</protein>
<keyword evidence="1" id="KW-0732">Signal</keyword>
<dbReference type="Proteomes" id="UP000279259">
    <property type="component" value="Unassembled WGS sequence"/>
</dbReference>
<dbReference type="InterPro" id="IPR029058">
    <property type="entry name" value="AB_hydrolase_fold"/>
</dbReference>
<accession>A0A427Y8D4</accession>
<dbReference type="InterPro" id="IPR000801">
    <property type="entry name" value="Esterase-like"/>
</dbReference>
<dbReference type="EMBL" id="RSCD01000017">
    <property type="protein sequence ID" value="RSH87351.1"/>
    <property type="molecule type" value="Genomic_DNA"/>
</dbReference>
<sequence length="892" mass="97254">MRRIGSDEEDSQGDDDRDRLGDIMVGTEWEVVGPFPSGMREHPMMGSPLAAFLPRTEYQDPDVDFARRPYEPDETWPSELGFGGRVGWSKFTTGESGWVEIAYPHIRWDQLRNDHGWSALQFQSILRTSFSLPKLPGKVVTPFRIDLIQGTEFALIPADREPELPTRWYAGDIYAFAGTPSGSSGTDTTTKASNFARSLALSPGEYTMLVRAMYEIRMFGDPGVGSAPVIRMSVRVEMDGSDDSDSSEEDVQMLDGSGVVPDVVDGWLMGEWMSVGARASAGLEADARVSLAEKIDEEGLELELGGGDVRLVPGQTRPLAIRVKQLGQLGRDVKWLRVPLRVRSGRKIVVKTWTIPLRHHDPFNLPAFKMTFASPTLSPALPTGTSPALVSYAMVVPPTSLTYAGVRPPVILAAHGAGVDASSPFWTAAIPVRPGGWAVCPTGRNEWGEDWHGGSMADAWAARDVLPWIAERLGCEVSDQTLLVGHSNGGQGAWHLAARYPDRVVGVIAASGWLKIQDYVPYTQSTSGHFADPALLGILHSSLSPYNNDLYASNLAHIPILAVHGSDDDNVPPRHSRAHVALVSAWAGDQGTSSNSIQLVEVLKKGHWWDDVFREKEVVEWLDGLSEKEGWDEQRKRGFTLTSANPQECGGRAGIRILELEAPGRLARLDVNARQWRDRANGPLDLRGMNIRRISIDTSGHGTTVLKKGVVEWEEELSSTYARAYGPMIRLLSTSAALTLVAGTDPSSRSIAQRIAHDLYVYHRLDSEILEPHDALERTARVSFPTKGVMTVGGKLVYESGTGIITLHPHPTSLYGLAAIIAGNDSEGLELAARLFLSAQACRSRTGQSWDVSRDGAGQGVSLEPGESQRFGIRGMVLGCRVEVERGDVLDG</sequence>
<dbReference type="STRING" id="1890683.A0A427Y8D4"/>
<dbReference type="GO" id="GO:0006508">
    <property type="term" value="P:proteolysis"/>
    <property type="evidence" value="ECO:0007669"/>
    <property type="project" value="InterPro"/>
</dbReference>
<keyword evidence="4" id="KW-1185">Reference proteome</keyword>
<dbReference type="PANTHER" id="PTHR43037:SF4">
    <property type="entry name" value="PEPTIDASE S9 PROLYL OLIGOPEPTIDASE CATALYTIC DOMAIN-CONTAINING PROTEIN"/>
    <property type="match status" value="1"/>
</dbReference>
<name>A0A427Y8D4_9TREE</name>
<reference evidence="3 4" key="1">
    <citation type="submission" date="2018-11" db="EMBL/GenBank/DDBJ databases">
        <title>Genome sequence of Saitozyma podzolica DSM 27192.</title>
        <authorList>
            <person name="Aliyu H."/>
            <person name="Gorte O."/>
            <person name="Ochsenreither K."/>
        </authorList>
    </citation>
    <scope>NUCLEOTIDE SEQUENCE [LARGE SCALE GENOMIC DNA]</scope>
    <source>
        <strain evidence="3 4">DSM 27192</strain>
    </source>
</reference>
<dbReference type="AlphaFoldDB" id="A0A427Y8D4"/>
<dbReference type="PANTHER" id="PTHR43037">
    <property type="entry name" value="UNNAMED PRODUCT-RELATED"/>
    <property type="match status" value="1"/>
</dbReference>
<dbReference type="GO" id="GO:0008236">
    <property type="term" value="F:serine-type peptidase activity"/>
    <property type="evidence" value="ECO:0007669"/>
    <property type="project" value="InterPro"/>
</dbReference>
<dbReference type="Pfam" id="PF00756">
    <property type="entry name" value="Esterase"/>
    <property type="match status" value="1"/>
</dbReference>
<evidence type="ECO:0000313" key="3">
    <source>
        <dbReference type="EMBL" id="RSH87351.1"/>
    </source>
</evidence>
<evidence type="ECO:0000256" key="1">
    <source>
        <dbReference type="ARBA" id="ARBA00022729"/>
    </source>
</evidence>
<dbReference type="Gene3D" id="3.40.50.1820">
    <property type="entry name" value="alpha/beta hydrolase"/>
    <property type="match status" value="1"/>
</dbReference>
<dbReference type="SUPFAM" id="SSF53474">
    <property type="entry name" value="alpha/beta-Hydrolases"/>
    <property type="match status" value="1"/>
</dbReference>
<feature type="region of interest" description="Disordered" evidence="2">
    <location>
        <begin position="1"/>
        <end position="21"/>
    </location>
</feature>
<gene>
    <name evidence="3" type="ORF">EHS25_003260</name>
</gene>
<dbReference type="OrthoDB" id="449091at2759"/>
<comment type="caution">
    <text evidence="3">The sequence shown here is derived from an EMBL/GenBank/DDBJ whole genome shotgun (WGS) entry which is preliminary data.</text>
</comment>
<dbReference type="InterPro" id="IPR050955">
    <property type="entry name" value="Plant_Biomass_Hydrol_Est"/>
</dbReference>
<proteinExistence type="predicted"/>
<evidence type="ECO:0000313" key="4">
    <source>
        <dbReference type="Proteomes" id="UP000279259"/>
    </source>
</evidence>